<evidence type="ECO:0000256" key="3">
    <source>
        <dbReference type="ARBA" id="ARBA00023239"/>
    </source>
</evidence>
<dbReference type="Proteomes" id="UP000248925">
    <property type="component" value="Unassembled WGS sequence"/>
</dbReference>
<dbReference type="InterPro" id="IPR040442">
    <property type="entry name" value="Pyrv_kinase-like_dom_sf"/>
</dbReference>
<dbReference type="InterPro" id="IPR001763">
    <property type="entry name" value="Rhodanese-like_dom"/>
</dbReference>
<keyword evidence="3" id="KW-0456">Lyase</keyword>
<proteinExistence type="inferred from homology"/>
<dbReference type="Gene3D" id="3.20.20.60">
    <property type="entry name" value="Phosphoenolpyruvate-binding domains"/>
    <property type="match status" value="1"/>
</dbReference>
<sequence length="267" mass="29043">MLTNDNNSSSENAKPRALCTSWLAFNDPQLALYQAREAVDAVTLDAQHGQFDYTSIVASIANIRLAGKSPIVRVPVGDFSLASRVLDAGAEAIIAPMIDDAAEARRLVEFCKYQPIGNRSWGPYLACAVTEEEPEAYRLRANASCLVIPMIESARAVDRLEEILDVAGVDGVFIGPADLSLSLSEGRDLNPLRADVVSSQKDILRICRSRGKRAWAMSVSPQNAKYLSELGFDLIALGMDVFHLQSGTRSWLAELNNCVPQALGYGR</sequence>
<keyword evidence="6" id="KW-1185">Reference proteome</keyword>
<dbReference type="InterPro" id="IPR050251">
    <property type="entry name" value="HpcH-HpaI_aldolase"/>
</dbReference>
<evidence type="ECO:0000259" key="4">
    <source>
        <dbReference type="PROSITE" id="PS50206"/>
    </source>
</evidence>
<protein>
    <recommendedName>
        <fullName evidence="4">Rhodanese domain-containing protein</fullName>
    </recommendedName>
</protein>
<dbReference type="AlphaFoldDB" id="A0A2W4EP02"/>
<evidence type="ECO:0000256" key="2">
    <source>
        <dbReference type="ARBA" id="ARBA00022723"/>
    </source>
</evidence>
<dbReference type="RefSeq" id="WP_111161149.1">
    <property type="nucleotide sequence ID" value="NZ_PCDP01000036.1"/>
</dbReference>
<dbReference type="InterPro" id="IPR015813">
    <property type="entry name" value="Pyrv/PenolPyrv_kinase-like_dom"/>
</dbReference>
<dbReference type="OrthoDB" id="9802624at2"/>
<dbReference type="GO" id="GO:0016832">
    <property type="term" value="F:aldehyde-lyase activity"/>
    <property type="evidence" value="ECO:0007669"/>
    <property type="project" value="TreeGrafter"/>
</dbReference>
<organism evidence="5 6">
    <name type="scientific">Rhizobium tubonense</name>
    <dbReference type="NCBI Taxonomy" id="484088"/>
    <lineage>
        <taxon>Bacteria</taxon>
        <taxon>Pseudomonadati</taxon>
        <taxon>Pseudomonadota</taxon>
        <taxon>Alphaproteobacteria</taxon>
        <taxon>Hyphomicrobiales</taxon>
        <taxon>Rhizobiaceae</taxon>
        <taxon>Rhizobium/Agrobacterium group</taxon>
        <taxon>Rhizobium</taxon>
    </lineage>
</organism>
<comment type="caution">
    <text evidence="5">The sequence shown here is derived from an EMBL/GenBank/DDBJ whole genome shotgun (WGS) entry which is preliminary data.</text>
</comment>
<dbReference type="PANTHER" id="PTHR30502:SF0">
    <property type="entry name" value="PHOSPHOENOLPYRUVATE CARBOXYLASE FAMILY PROTEIN"/>
    <property type="match status" value="1"/>
</dbReference>
<evidence type="ECO:0000313" key="5">
    <source>
        <dbReference type="EMBL" id="PZM12953.1"/>
    </source>
</evidence>
<feature type="domain" description="Rhodanese" evidence="4">
    <location>
        <begin position="220"/>
        <end position="260"/>
    </location>
</feature>
<name>A0A2W4EP02_9HYPH</name>
<dbReference type="GO" id="GO:0005737">
    <property type="term" value="C:cytoplasm"/>
    <property type="evidence" value="ECO:0007669"/>
    <property type="project" value="TreeGrafter"/>
</dbReference>
<accession>A0A2W4EP02</accession>
<evidence type="ECO:0000256" key="1">
    <source>
        <dbReference type="ARBA" id="ARBA00005568"/>
    </source>
</evidence>
<dbReference type="EMBL" id="PCDP01000036">
    <property type="protein sequence ID" value="PZM12953.1"/>
    <property type="molecule type" value="Genomic_DNA"/>
</dbReference>
<dbReference type="InterPro" id="IPR005000">
    <property type="entry name" value="Aldolase/citrate-lyase_domain"/>
</dbReference>
<dbReference type="PROSITE" id="PS50206">
    <property type="entry name" value="RHODANESE_3"/>
    <property type="match status" value="1"/>
</dbReference>
<keyword evidence="2" id="KW-0479">Metal-binding</keyword>
<gene>
    <name evidence="5" type="ORF">CPY51_15590</name>
</gene>
<dbReference type="PANTHER" id="PTHR30502">
    <property type="entry name" value="2-KETO-3-DEOXY-L-RHAMNONATE ALDOLASE"/>
    <property type="match status" value="1"/>
</dbReference>
<evidence type="ECO:0000313" key="6">
    <source>
        <dbReference type="Proteomes" id="UP000248925"/>
    </source>
</evidence>
<dbReference type="SUPFAM" id="SSF51621">
    <property type="entry name" value="Phosphoenolpyruvate/pyruvate domain"/>
    <property type="match status" value="1"/>
</dbReference>
<dbReference type="GO" id="GO:0046872">
    <property type="term" value="F:metal ion binding"/>
    <property type="evidence" value="ECO:0007669"/>
    <property type="project" value="UniProtKB-KW"/>
</dbReference>
<dbReference type="Pfam" id="PF03328">
    <property type="entry name" value="HpcH_HpaI"/>
    <property type="match status" value="1"/>
</dbReference>
<comment type="similarity">
    <text evidence="1">Belongs to the HpcH/HpaI aldolase family.</text>
</comment>
<reference evidence="5 6" key="1">
    <citation type="journal article" date="2018" name="Sci. Rep.">
        <title>Rhizobium tumorigenes sp. nov., a novel plant tumorigenic bacterium isolated from cane gall tumors on thornless blackberry.</title>
        <authorList>
            <person name="Kuzmanovi N."/>
            <person name="Smalla K."/>
            <person name="Gronow S."/>
            <person name="PuBawska J."/>
        </authorList>
    </citation>
    <scope>NUCLEOTIDE SEQUENCE [LARGE SCALE GENOMIC DNA]</scope>
    <source>
        <strain evidence="5 6">CCBAU 85046</strain>
    </source>
</reference>